<evidence type="ECO:0000313" key="1">
    <source>
        <dbReference type="EMBL" id="SEJ71050.1"/>
    </source>
</evidence>
<gene>
    <name evidence="1" type="ORF">SAMN04487995_6032</name>
</gene>
<name>A0A1H7B9S2_9BACT</name>
<protein>
    <submittedName>
        <fullName evidence="1">RES domain-containing protein</fullName>
    </submittedName>
</protein>
<accession>A0A1H7B9S2</accession>
<evidence type="ECO:0000313" key="2">
    <source>
        <dbReference type="Proteomes" id="UP000199532"/>
    </source>
</evidence>
<reference evidence="1 2" key="1">
    <citation type="submission" date="2016-10" db="EMBL/GenBank/DDBJ databases">
        <authorList>
            <person name="de Groot N.N."/>
        </authorList>
    </citation>
    <scope>NUCLEOTIDE SEQUENCE [LARGE SCALE GENOMIC DNA]</scope>
    <source>
        <strain evidence="1 2">DSM 19938</strain>
    </source>
</reference>
<dbReference type="AlphaFoldDB" id="A0A1H7B9S2"/>
<dbReference type="EMBL" id="FNXY01000012">
    <property type="protein sequence ID" value="SEJ71050.1"/>
    <property type="molecule type" value="Genomic_DNA"/>
</dbReference>
<keyword evidence="2" id="KW-1185">Reference proteome</keyword>
<sequence length="336" mass="38309">MVSKNLTWVISRTPKQMASKIQHLTTALQNTRLLHDPEQTVETLLQEILNIIGKKMVMGVYGLHPGDEAKNIPFFEILRIRPNTSVSEVFSMRKEVSYKPQCYNTTYQRASTPKQTMFYGAIMDDRGSDIPARLTPTLEGVPWLRDKTSRGMQKVTYSRWVVKNDLNLIPVIFKPEYAGNAHVSKYLTQAIKSIYDNNPEFAEDILEFHHFIASEFSIPHTDSDNHNYLVTSIFTQMLIEKGKGQYDGIIYPSCRVDGEATNIAILPDASERLDLLVVGECMIYKNGPQCIIKNLTISDSDGKTPLENFALKKMEDELDEQQIFHDLGVDHLDYRA</sequence>
<organism evidence="1 2">
    <name type="scientific">Dyadobacter koreensis</name>
    <dbReference type="NCBI Taxonomy" id="408657"/>
    <lineage>
        <taxon>Bacteria</taxon>
        <taxon>Pseudomonadati</taxon>
        <taxon>Bacteroidota</taxon>
        <taxon>Cytophagia</taxon>
        <taxon>Cytophagales</taxon>
        <taxon>Spirosomataceae</taxon>
        <taxon>Dyadobacter</taxon>
    </lineage>
</organism>
<dbReference type="Proteomes" id="UP000199532">
    <property type="component" value="Unassembled WGS sequence"/>
</dbReference>
<proteinExistence type="predicted"/>